<dbReference type="GO" id="GO:0016491">
    <property type="term" value="F:oxidoreductase activity"/>
    <property type="evidence" value="ECO:0007669"/>
    <property type="project" value="UniProtKB-KW"/>
</dbReference>
<sequence length="164" mass="18014">MTATMDKNGNLVLGSSRQFCGFGNEVEEPIVQCILEHAAQFIPDLNDLRLKLNDNREIRVGLRPYVHDGKPMIGPIANLPKVFLATGHEGSGLSLALGTAEMVSDMILETPSKLDCTLLSRRQLVHSNIRVLTSQNHMFCTMVLVPRAVRALNNGFSTTVVDDL</sequence>
<organism evidence="5 6">
    <name type="scientific">Vanilla planifolia</name>
    <name type="common">Vanilla</name>
    <dbReference type="NCBI Taxonomy" id="51239"/>
    <lineage>
        <taxon>Eukaryota</taxon>
        <taxon>Viridiplantae</taxon>
        <taxon>Streptophyta</taxon>
        <taxon>Embryophyta</taxon>
        <taxon>Tracheophyta</taxon>
        <taxon>Spermatophyta</taxon>
        <taxon>Magnoliopsida</taxon>
        <taxon>Liliopsida</taxon>
        <taxon>Asparagales</taxon>
        <taxon>Orchidaceae</taxon>
        <taxon>Vanilloideae</taxon>
        <taxon>Vanilleae</taxon>
        <taxon>Vanilla</taxon>
    </lineage>
</organism>
<evidence type="ECO:0000256" key="2">
    <source>
        <dbReference type="ARBA" id="ARBA00039785"/>
    </source>
</evidence>
<dbReference type="Gene3D" id="3.50.50.60">
    <property type="entry name" value="FAD/NAD(P)-binding domain"/>
    <property type="match status" value="1"/>
</dbReference>
<name>A0A835VIS3_VANPL</name>
<dbReference type="AlphaFoldDB" id="A0A835VIS3"/>
<gene>
    <name evidence="5" type="ORF">HPP92_002747</name>
</gene>
<evidence type="ECO:0000313" key="5">
    <source>
        <dbReference type="EMBL" id="KAG0498056.1"/>
    </source>
</evidence>
<protein>
    <recommendedName>
        <fullName evidence="2">FAD-dependent oxidoreductase domain-containing protein 1</fullName>
    </recommendedName>
</protein>
<dbReference type="EMBL" id="JADCNL010000001">
    <property type="protein sequence ID" value="KAG0498056.1"/>
    <property type="molecule type" value="Genomic_DNA"/>
</dbReference>
<dbReference type="OrthoDB" id="757982at2759"/>
<feature type="domain" description="FAD dependent oxidoreductase" evidence="4">
    <location>
        <begin position="4"/>
        <end position="106"/>
    </location>
</feature>
<dbReference type="InterPro" id="IPR036188">
    <property type="entry name" value="FAD/NAD-bd_sf"/>
</dbReference>
<accession>A0A835VIS3</accession>
<comment type="function">
    <text evidence="3">Required for the assembly of the mitochondrial membrane respiratory chain NADH dehydrogenase (Complex I). Involved in mid-late stages of complex I assembly.</text>
</comment>
<evidence type="ECO:0000256" key="3">
    <source>
        <dbReference type="ARBA" id="ARBA00046185"/>
    </source>
</evidence>
<evidence type="ECO:0000259" key="4">
    <source>
        <dbReference type="Pfam" id="PF01266"/>
    </source>
</evidence>
<evidence type="ECO:0000313" key="6">
    <source>
        <dbReference type="Proteomes" id="UP000636800"/>
    </source>
</evidence>
<dbReference type="Pfam" id="PF01266">
    <property type="entry name" value="DAO"/>
    <property type="match status" value="1"/>
</dbReference>
<dbReference type="InterPro" id="IPR006076">
    <property type="entry name" value="FAD-dep_OxRdtase"/>
</dbReference>
<dbReference type="Proteomes" id="UP000636800">
    <property type="component" value="Chromosome 1"/>
</dbReference>
<keyword evidence="1" id="KW-0560">Oxidoreductase</keyword>
<dbReference type="Gene3D" id="3.30.9.10">
    <property type="entry name" value="D-Amino Acid Oxidase, subunit A, domain 2"/>
    <property type="match status" value="1"/>
</dbReference>
<dbReference type="SUPFAM" id="SSF54373">
    <property type="entry name" value="FAD-linked reductases, C-terminal domain"/>
    <property type="match status" value="1"/>
</dbReference>
<dbReference type="PANTHER" id="PTHR13847:SF287">
    <property type="entry name" value="FAD-DEPENDENT OXIDOREDUCTASE DOMAIN-CONTAINING PROTEIN 1"/>
    <property type="match status" value="1"/>
</dbReference>
<proteinExistence type="predicted"/>
<reference evidence="5 6" key="1">
    <citation type="journal article" date="2020" name="Nat. Food">
        <title>A phased Vanilla planifolia genome enables genetic improvement of flavour and production.</title>
        <authorList>
            <person name="Hasing T."/>
            <person name="Tang H."/>
            <person name="Brym M."/>
            <person name="Khazi F."/>
            <person name="Huang T."/>
            <person name="Chambers A.H."/>
        </authorList>
    </citation>
    <scope>NUCLEOTIDE SEQUENCE [LARGE SCALE GENOMIC DNA]</scope>
    <source>
        <tissue evidence="5">Leaf</tissue>
    </source>
</reference>
<evidence type="ECO:0000256" key="1">
    <source>
        <dbReference type="ARBA" id="ARBA00023002"/>
    </source>
</evidence>
<dbReference type="SUPFAM" id="SSF51971">
    <property type="entry name" value="Nucleotide-binding domain"/>
    <property type="match status" value="1"/>
</dbReference>
<keyword evidence="6" id="KW-1185">Reference proteome</keyword>
<comment type="caution">
    <text evidence="5">The sequence shown here is derived from an EMBL/GenBank/DDBJ whole genome shotgun (WGS) entry which is preliminary data.</text>
</comment>
<dbReference type="PANTHER" id="PTHR13847">
    <property type="entry name" value="SARCOSINE DEHYDROGENASE-RELATED"/>
    <property type="match status" value="1"/>
</dbReference>
<dbReference type="GO" id="GO:0005737">
    <property type="term" value="C:cytoplasm"/>
    <property type="evidence" value="ECO:0007669"/>
    <property type="project" value="TreeGrafter"/>
</dbReference>